<feature type="domain" description="Zinc knuckle CX2CX4HX4C" evidence="2">
    <location>
        <begin position="404"/>
        <end position="452"/>
    </location>
</feature>
<dbReference type="PANTHER" id="PTHR31286">
    <property type="entry name" value="GLYCINE-RICH CELL WALL STRUCTURAL PROTEIN 1.8-LIKE"/>
    <property type="match status" value="1"/>
</dbReference>
<protein>
    <recommendedName>
        <fullName evidence="2">Zinc knuckle CX2CX4HX4C domain-containing protein</fullName>
    </recommendedName>
</protein>
<evidence type="ECO:0000256" key="1">
    <source>
        <dbReference type="SAM" id="MobiDB-lite"/>
    </source>
</evidence>
<dbReference type="AlphaFoldDB" id="Q53MP0"/>
<dbReference type="PANTHER" id="PTHR31286:SF166">
    <property type="entry name" value="OS01G0177800 PROTEIN"/>
    <property type="match status" value="1"/>
</dbReference>
<dbReference type="InterPro" id="IPR025836">
    <property type="entry name" value="Zn_knuckle_CX2CX4HX4C"/>
</dbReference>
<gene>
    <name evidence="3" type="ordered locus">LOC_Os11g18710</name>
</gene>
<proteinExistence type="predicted"/>
<name>Q53MP0_ORYSJ</name>
<dbReference type="EMBL" id="DP000010">
    <property type="protein sequence ID" value="ABA92840.1"/>
    <property type="molecule type" value="Genomic_DNA"/>
</dbReference>
<evidence type="ECO:0000313" key="3">
    <source>
        <dbReference type="EMBL" id="ABA92840.1"/>
    </source>
</evidence>
<dbReference type="Pfam" id="PF14392">
    <property type="entry name" value="zf-CCHC_4"/>
    <property type="match status" value="1"/>
</dbReference>
<evidence type="ECO:0000259" key="2">
    <source>
        <dbReference type="Pfam" id="PF14392"/>
    </source>
</evidence>
<reference evidence="3" key="1">
    <citation type="journal article" date="2005" name="BMC Biol.">
        <title>The sequence of rice chromosomes 11 and 12, rich in disease resistance genes and recent gene duplications.</title>
        <authorList>
            <consortium name="The rice chromosomes 11 and 12 sequencing consortia"/>
        </authorList>
    </citation>
    <scope>NUCLEOTIDE SEQUENCE [LARGE SCALE GENOMIC DNA]</scope>
</reference>
<accession>Q53MP0</accession>
<organism evidence="3">
    <name type="scientific">Oryza sativa subsp. japonica</name>
    <name type="common">Rice</name>
    <dbReference type="NCBI Taxonomy" id="39947"/>
    <lineage>
        <taxon>Eukaryota</taxon>
        <taxon>Viridiplantae</taxon>
        <taxon>Streptophyta</taxon>
        <taxon>Embryophyta</taxon>
        <taxon>Tracheophyta</taxon>
        <taxon>Spermatophyta</taxon>
        <taxon>Magnoliopsida</taxon>
        <taxon>Liliopsida</taxon>
        <taxon>Poales</taxon>
        <taxon>Poaceae</taxon>
        <taxon>BOP clade</taxon>
        <taxon>Oryzoideae</taxon>
        <taxon>Oryzeae</taxon>
        <taxon>Oryzinae</taxon>
        <taxon>Oryza</taxon>
        <taxon>Oryza sativa</taxon>
    </lineage>
</organism>
<dbReference type="InterPro" id="IPR040256">
    <property type="entry name" value="At4g02000-like"/>
</dbReference>
<sequence length="647" mass="70669">MARASSGRPGGGGRHPWFGMSMDGVLLRSVCGVCRDLACFRLPCLGCCSDLTGDIDESRSFWSGIGFFIRSHLRFCLDSISGRRGFKKGFRCLPIISGQIGLPCLPNSLAELDYISYCLTFWYKEIDWGLLGIRSLFPLKPGLLACNLGFSQLLFGFQPMESTAGGGDKGIVGETIAHPKPTGGDRFVQPSATPAAMVLAGEEGRQGSKSRNQSNSSMSEKDVVGNPNLHSGPEVFTEGVIDEEDDDAVEVVLEEDEIAKAGQWTILAHFYSLRAPNTSALFEDMRRAWRLRADMSFKSLRDNLFIITFSAEGDYNFMLQGGPWIHRGDALLVAEFDGLTCPSKILLNSVPIWVRIYDLPLVLMIQARGKLYGSKLSNVREVDVVTDGLNKYDFFRIRVDLPVNHPLKAKIAIKVAVQGKEVTRSFDLRYERVPHFCFICGFLGHSDKECDKKVPNADHPFRFSADLRCSPLKPFERRIGQVKAFANAGVARNLIFKSAGSAGSSSSGKVKGDKRDEIIPPRVDAHDDFEGQEKSRDIHTDEQLAQQAQGMMVDSQVGMKGGTSGGVLGIHGFSVSHCDQSGSDSHSAQSLGMIPAIANLHQQASFGDVSSEDRGNLIKENVQALSAAQSSGQVQQAIQLFQQPSSV</sequence>
<reference evidence="3" key="3">
    <citation type="submission" date="2006-01" db="EMBL/GenBank/DDBJ databases">
        <authorList>
            <person name="Buell R."/>
        </authorList>
    </citation>
    <scope>NUCLEOTIDE SEQUENCE</scope>
</reference>
<feature type="region of interest" description="Disordered" evidence="1">
    <location>
        <begin position="200"/>
        <end position="234"/>
    </location>
</feature>
<feature type="compositionally biased region" description="Low complexity" evidence="1">
    <location>
        <begin position="207"/>
        <end position="218"/>
    </location>
</feature>
<reference evidence="3" key="2">
    <citation type="submission" date="2005-04" db="EMBL/GenBank/DDBJ databases">
        <authorList>
            <person name="Buell C.R."/>
            <person name="Wing R.A."/>
            <person name="McCombie W.A."/>
            <person name="Ouyang S."/>
        </authorList>
    </citation>
    <scope>NUCLEOTIDE SEQUENCE</scope>
</reference>